<dbReference type="Pfam" id="PF01926">
    <property type="entry name" value="MMR_HSR1"/>
    <property type="match status" value="1"/>
</dbReference>
<sequence>MSNTTLIVGKAGVGKSTLINKLAGATVTKESAAMHSDGTAKATSILHEGQRFIDTVGLESKNHDVSKSELFKLLRIPRYEHVTIVLVTDDSRMTAWTEKFSGLLDYLDINETHFKVIVYLITADESFDAKMKEFELGINSRRYIFTFKKSVAEIRACLTDATFRNRLKLSAPPGARPTAVVRPPSQSNAAKAKSWFTKPLYYWNSLVAATPAGSLSNAEAESILKYLCQADKFKQFISTKFQELAFIGDRHLSDVLARIEYSNNGADIVDRVPQMVKDQHLAEVFQEVLSKTSQNAESRALAVATKDYNAGSKGNFLEAALFLMLNGATKGDRKSYLNLITRIRSL</sequence>
<dbReference type="GO" id="GO:0005525">
    <property type="term" value="F:GTP binding"/>
    <property type="evidence" value="ECO:0007669"/>
    <property type="project" value="InterPro"/>
</dbReference>
<feature type="domain" description="G" evidence="1">
    <location>
        <begin position="6"/>
        <end position="107"/>
    </location>
</feature>
<reference evidence="2" key="1">
    <citation type="submission" date="2021-01" db="EMBL/GenBank/DDBJ databases">
        <authorList>
            <person name="Corre E."/>
            <person name="Pelletier E."/>
            <person name="Niang G."/>
            <person name="Scheremetjew M."/>
            <person name="Finn R."/>
            <person name="Kale V."/>
            <person name="Holt S."/>
            <person name="Cochrane G."/>
            <person name="Meng A."/>
            <person name="Brown T."/>
            <person name="Cohen L."/>
        </authorList>
    </citation>
    <scope>NUCLEOTIDE SEQUENCE</scope>
    <source>
        <strain evidence="2">CCAP 955/1</strain>
    </source>
</reference>
<dbReference type="InterPro" id="IPR006073">
    <property type="entry name" value="GTP-bd"/>
</dbReference>
<dbReference type="SUPFAM" id="SSF52540">
    <property type="entry name" value="P-loop containing nucleoside triphosphate hydrolases"/>
    <property type="match status" value="1"/>
</dbReference>
<evidence type="ECO:0000259" key="1">
    <source>
        <dbReference type="Pfam" id="PF01926"/>
    </source>
</evidence>
<dbReference type="Gene3D" id="3.40.50.300">
    <property type="entry name" value="P-loop containing nucleotide triphosphate hydrolases"/>
    <property type="match status" value="1"/>
</dbReference>
<accession>A0A7S3HI17</accession>
<dbReference type="InterPro" id="IPR027417">
    <property type="entry name" value="P-loop_NTPase"/>
</dbReference>
<organism evidence="2">
    <name type="scientific">Spumella elongata</name>
    <dbReference type="NCBI Taxonomy" id="89044"/>
    <lineage>
        <taxon>Eukaryota</taxon>
        <taxon>Sar</taxon>
        <taxon>Stramenopiles</taxon>
        <taxon>Ochrophyta</taxon>
        <taxon>Chrysophyceae</taxon>
        <taxon>Chromulinales</taxon>
        <taxon>Chromulinaceae</taxon>
        <taxon>Spumella</taxon>
    </lineage>
</organism>
<proteinExistence type="predicted"/>
<protein>
    <recommendedName>
        <fullName evidence="1">G domain-containing protein</fullName>
    </recommendedName>
</protein>
<dbReference type="EMBL" id="HBIC01047763">
    <property type="protein sequence ID" value="CAE0295481.1"/>
    <property type="molecule type" value="Transcribed_RNA"/>
</dbReference>
<evidence type="ECO:0000313" key="2">
    <source>
        <dbReference type="EMBL" id="CAE0295481.1"/>
    </source>
</evidence>
<dbReference type="AlphaFoldDB" id="A0A7S3HI17"/>
<name>A0A7S3HI17_9STRA</name>
<gene>
    <name evidence="2" type="ORF">SELO1098_LOCUS24333</name>
</gene>